<organism evidence="1">
    <name type="scientific">marine sediment metagenome</name>
    <dbReference type="NCBI Taxonomy" id="412755"/>
    <lineage>
        <taxon>unclassified sequences</taxon>
        <taxon>metagenomes</taxon>
        <taxon>ecological metagenomes</taxon>
    </lineage>
</organism>
<accession>A0A0F9LCY6</accession>
<dbReference type="AlphaFoldDB" id="A0A0F9LCY6"/>
<reference evidence="1" key="1">
    <citation type="journal article" date="2015" name="Nature">
        <title>Complex archaea that bridge the gap between prokaryotes and eukaryotes.</title>
        <authorList>
            <person name="Spang A."/>
            <person name="Saw J.H."/>
            <person name="Jorgensen S.L."/>
            <person name="Zaremba-Niedzwiedzka K."/>
            <person name="Martijn J."/>
            <person name="Lind A.E."/>
            <person name="van Eijk R."/>
            <person name="Schleper C."/>
            <person name="Guy L."/>
            <person name="Ettema T.J."/>
        </authorList>
    </citation>
    <scope>NUCLEOTIDE SEQUENCE</scope>
</reference>
<comment type="caution">
    <text evidence="1">The sequence shown here is derived from an EMBL/GenBank/DDBJ whole genome shotgun (WGS) entry which is preliminary data.</text>
</comment>
<evidence type="ECO:0000313" key="1">
    <source>
        <dbReference type="EMBL" id="KKM62090.1"/>
    </source>
</evidence>
<dbReference type="EMBL" id="LAZR01011366">
    <property type="protein sequence ID" value="KKM62090.1"/>
    <property type="molecule type" value="Genomic_DNA"/>
</dbReference>
<proteinExistence type="predicted"/>
<protein>
    <submittedName>
        <fullName evidence="1">Uncharacterized protein</fullName>
    </submittedName>
</protein>
<sequence>MKKMSNLNEEDVETCAEYADKAGLEPEETAKAYYLAAKMNRDPVLFFADLMLEKMEMSKQGESLGEKWLESDHD</sequence>
<gene>
    <name evidence="1" type="ORF">LCGC14_1525210</name>
</gene>
<name>A0A0F9LCY6_9ZZZZ</name>